<organism evidence="1 2">
    <name type="scientific">Ceratodon purpureus</name>
    <name type="common">Fire moss</name>
    <name type="synonym">Dicranum purpureum</name>
    <dbReference type="NCBI Taxonomy" id="3225"/>
    <lineage>
        <taxon>Eukaryota</taxon>
        <taxon>Viridiplantae</taxon>
        <taxon>Streptophyta</taxon>
        <taxon>Embryophyta</taxon>
        <taxon>Bryophyta</taxon>
        <taxon>Bryophytina</taxon>
        <taxon>Bryopsida</taxon>
        <taxon>Dicranidae</taxon>
        <taxon>Pseudoditrichales</taxon>
        <taxon>Ditrichaceae</taxon>
        <taxon>Ceratodon</taxon>
    </lineage>
</organism>
<keyword evidence="2" id="KW-1185">Reference proteome</keyword>
<evidence type="ECO:0000313" key="1">
    <source>
        <dbReference type="EMBL" id="KAG0572204.1"/>
    </source>
</evidence>
<accession>A0A8T0HMZ7</accession>
<dbReference type="Proteomes" id="UP000822688">
    <property type="component" value="Chromosome V"/>
</dbReference>
<proteinExistence type="predicted"/>
<evidence type="ECO:0000313" key="2">
    <source>
        <dbReference type="Proteomes" id="UP000822688"/>
    </source>
</evidence>
<comment type="caution">
    <text evidence="1">The sequence shown here is derived from an EMBL/GenBank/DDBJ whole genome shotgun (WGS) entry which is preliminary data.</text>
</comment>
<dbReference type="EMBL" id="CM026426">
    <property type="protein sequence ID" value="KAG0572204.1"/>
    <property type="molecule type" value="Genomic_DNA"/>
</dbReference>
<feature type="non-terminal residue" evidence="1">
    <location>
        <position position="89"/>
    </location>
</feature>
<sequence>MCDNRMIFHNGRGVFLPLRGEADVLFLCAECTDRVFSENRTLTHVPSYLDATFYYLAPLLFVNPKVVICWSSCKIDYRRIVHEITSPLD</sequence>
<reference evidence="1" key="1">
    <citation type="submission" date="2020-06" db="EMBL/GenBank/DDBJ databases">
        <title>WGS assembly of Ceratodon purpureus strain R40.</title>
        <authorList>
            <person name="Carey S.B."/>
            <person name="Jenkins J."/>
            <person name="Shu S."/>
            <person name="Lovell J.T."/>
            <person name="Sreedasyam A."/>
            <person name="Maumus F."/>
            <person name="Tiley G.P."/>
            <person name="Fernandez-Pozo N."/>
            <person name="Barry K."/>
            <person name="Chen C."/>
            <person name="Wang M."/>
            <person name="Lipzen A."/>
            <person name="Daum C."/>
            <person name="Saski C.A."/>
            <person name="Payton A.C."/>
            <person name="Mcbreen J.C."/>
            <person name="Conrad R.E."/>
            <person name="Kollar L.M."/>
            <person name="Olsson S."/>
            <person name="Huttunen S."/>
            <person name="Landis J.B."/>
            <person name="Wickett N.J."/>
            <person name="Johnson M.G."/>
            <person name="Rensing S.A."/>
            <person name="Grimwood J."/>
            <person name="Schmutz J."/>
            <person name="Mcdaniel S.F."/>
        </authorList>
    </citation>
    <scope>NUCLEOTIDE SEQUENCE</scope>
    <source>
        <strain evidence="1">R40</strain>
    </source>
</reference>
<gene>
    <name evidence="1" type="ORF">KC19_VG076000</name>
</gene>
<name>A0A8T0HMZ7_CERPU</name>
<protein>
    <submittedName>
        <fullName evidence="1">Uncharacterized protein</fullName>
    </submittedName>
</protein>
<dbReference type="AlphaFoldDB" id="A0A8T0HMZ7"/>